<keyword evidence="1" id="KW-1133">Transmembrane helix</keyword>
<organism evidence="2 3">
    <name type="scientific">Croceicoccus mobilis</name>
    <dbReference type="NCBI Taxonomy" id="1703339"/>
    <lineage>
        <taxon>Bacteria</taxon>
        <taxon>Pseudomonadati</taxon>
        <taxon>Pseudomonadota</taxon>
        <taxon>Alphaproteobacteria</taxon>
        <taxon>Sphingomonadales</taxon>
        <taxon>Erythrobacteraceae</taxon>
        <taxon>Croceicoccus</taxon>
    </lineage>
</organism>
<keyword evidence="1" id="KW-0812">Transmembrane</keyword>
<protein>
    <submittedName>
        <fullName evidence="2">Uncharacterized protein</fullName>
    </submittedName>
</protein>
<keyword evidence="3" id="KW-1185">Reference proteome</keyword>
<feature type="transmembrane region" description="Helical" evidence="1">
    <location>
        <begin position="12"/>
        <end position="32"/>
    </location>
</feature>
<gene>
    <name evidence="2" type="ORF">GCM10010990_24640</name>
</gene>
<evidence type="ECO:0000256" key="1">
    <source>
        <dbReference type="SAM" id="Phobius"/>
    </source>
</evidence>
<dbReference type="EMBL" id="BMIP01000005">
    <property type="protein sequence ID" value="GGD74074.1"/>
    <property type="molecule type" value="Genomic_DNA"/>
</dbReference>
<accession>A0A916Z3B4</accession>
<dbReference type="Proteomes" id="UP000612349">
    <property type="component" value="Unassembled WGS sequence"/>
</dbReference>
<comment type="caution">
    <text evidence="2">The sequence shown here is derived from an EMBL/GenBank/DDBJ whole genome shotgun (WGS) entry which is preliminary data.</text>
</comment>
<evidence type="ECO:0000313" key="3">
    <source>
        <dbReference type="Proteomes" id="UP000612349"/>
    </source>
</evidence>
<proteinExistence type="predicted"/>
<sequence>MLNLPISHADAAIVLAMLAFALGLPAGAGAIVQRREWRRRERAAARRARRSRRS</sequence>
<name>A0A916Z3B4_9SPHN</name>
<keyword evidence="1" id="KW-0472">Membrane</keyword>
<reference evidence="2" key="2">
    <citation type="submission" date="2020-09" db="EMBL/GenBank/DDBJ databases">
        <authorList>
            <person name="Sun Q."/>
            <person name="Zhou Y."/>
        </authorList>
    </citation>
    <scope>NUCLEOTIDE SEQUENCE</scope>
    <source>
        <strain evidence="2">CGMCC 1.15360</strain>
    </source>
</reference>
<evidence type="ECO:0000313" key="2">
    <source>
        <dbReference type="EMBL" id="GGD74074.1"/>
    </source>
</evidence>
<dbReference type="RefSeq" id="WP_156522164.1">
    <property type="nucleotide sequence ID" value="NZ_BMIP01000005.1"/>
</dbReference>
<dbReference type="AlphaFoldDB" id="A0A916Z3B4"/>
<reference evidence="2" key="1">
    <citation type="journal article" date="2014" name="Int. J. Syst. Evol. Microbiol.">
        <title>Complete genome sequence of Corynebacterium casei LMG S-19264T (=DSM 44701T), isolated from a smear-ripened cheese.</title>
        <authorList>
            <consortium name="US DOE Joint Genome Institute (JGI-PGF)"/>
            <person name="Walter F."/>
            <person name="Albersmeier A."/>
            <person name="Kalinowski J."/>
            <person name="Ruckert C."/>
        </authorList>
    </citation>
    <scope>NUCLEOTIDE SEQUENCE</scope>
    <source>
        <strain evidence="2">CGMCC 1.15360</strain>
    </source>
</reference>